<dbReference type="STRING" id="452.Lspi_2873"/>
<dbReference type="InterPro" id="IPR032540">
    <property type="entry name" value="DUF4949"/>
</dbReference>
<protein>
    <submittedName>
        <fullName evidence="2">Hemin binding protein</fullName>
    </submittedName>
</protein>
<organism evidence="2 3">
    <name type="scientific">Legionella spiritensis</name>
    <dbReference type="NCBI Taxonomy" id="452"/>
    <lineage>
        <taxon>Bacteria</taxon>
        <taxon>Pseudomonadati</taxon>
        <taxon>Pseudomonadota</taxon>
        <taxon>Gammaproteobacteria</taxon>
        <taxon>Legionellales</taxon>
        <taxon>Legionellaceae</taxon>
        <taxon>Legionella</taxon>
    </lineage>
</organism>
<dbReference type="RefSeq" id="WP_058484777.1">
    <property type="nucleotide sequence ID" value="NZ_CAAAII010000004.1"/>
</dbReference>
<evidence type="ECO:0000313" key="2">
    <source>
        <dbReference type="EMBL" id="KTD61253.1"/>
    </source>
</evidence>
<feature type="chain" id="PRO_5006918024" evidence="1">
    <location>
        <begin position="23"/>
        <end position="139"/>
    </location>
</feature>
<dbReference type="Proteomes" id="UP000054877">
    <property type="component" value="Unassembled WGS sequence"/>
</dbReference>
<evidence type="ECO:0000313" key="3">
    <source>
        <dbReference type="Proteomes" id="UP000054877"/>
    </source>
</evidence>
<evidence type="ECO:0000256" key="1">
    <source>
        <dbReference type="SAM" id="SignalP"/>
    </source>
</evidence>
<sequence>MTFTAKIAALAGSFLFAGAISAATPNLPACPDAGAIKAQGLSMAEQLLPGMYIAYDVGQYNTEGFWFFGIGPVEAEDENAALVSGNKSLTTLSGQPTAEQDEDGNIYCAYSLSDANMQAYAVEISGSLSKARFRHYFHK</sequence>
<accession>A0A0W0YWF2</accession>
<gene>
    <name evidence="2" type="primary">hbp</name>
    <name evidence="2" type="ORF">Lspi_2873</name>
</gene>
<proteinExistence type="predicted"/>
<dbReference type="EMBL" id="LNYX01000034">
    <property type="protein sequence ID" value="KTD61253.1"/>
    <property type="molecule type" value="Genomic_DNA"/>
</dbReference>
<keyword evidence="1" id="KW-0732">Signal</keyword>
<feature type="signal peptide" evidence="1">
    <location>
        <begin position="1"/>
        <end position="22"/>
    </location>
</feature>
<keyword evidence="3" id="KW-1185">Reference proteome</keyword>
<dbReference type="PATRIC" id="fig|452.5.peg.3178"/>
<dbReference type="AlphaFoldDB" id="A0A0W0YWF2"/>
<name>A0A0W0YWF2_LEGSP</name>
<dbReference type="Pfam" id="PF16307">
    <property type="entry name" value="DUF4949"/>
    <property type="match status" value="1"/>
</dbReference>
<comment type="caution">
    <text evidence="2">The sequence shown here is derived from an EMBL/GenBank/DDBJ whole genome shotgun (WGS) entry which is preliminary data.</text>
</comment>
<reference evidence="2 3" key="1">
    <citation type="submission" date="2015-11" db="EMBL/GenBank/DDBJ databases">
        <title>Genomic analysis of 38 Legionella species identifies large and diverse effector repertoires.</title>
        <authorList>
            <person name="Burstein D."/>
            <person name="Amaro F."/>
            <person name="Zusman T."/>
            <person name="Lifshitz Z."/>
            <person name="Cohen O."/>
            <person name="Gilbert J.A."/>
            <person name="Pupko T."/>
            <person name="Shuman H.A."/>
            <person name="Segal G."/>
        </authorList>
    </citation>
    <scope>NUCLEOTIDE SEQUENCE [LARGE SCALE GENOMIC DNA]</scope>
    <source>
        <strain evidence="2 3">Mt.St.Helens-9</strain>
    </source>
</reference>